<reference evidence="2 3" key="1">
    <citation type="submission" date="2020-08" db="EMBL/GenBank/DDBJ databases">
        <title>Sequencing the genomes of 1000 actinobacteria strains.</title>
        <authorList>
            <person name="Klenk H.-P."/>
        </authorList>
    </citation>
    <scope>NUCLEOTIDE SEQUENCE [LARGE SCALE GENOMIC DNA]</scope>
    <source>
        <strain evidence="2 3">DSM 45507</strain>
    </source>
</reference>
<evidence type="ECO:0000313" key="3">
    <source>
        <dbReference type="Proteomes" id="UP000579153"/>
    </source>
</evidence>
<evidence type="ECO:0000313" key="2">
    <source>
        <dbReference type="EMBL" id="MBB5784543.1"/>
    </source>
</evidence>
<keyword evidence="1" id="KW-0472">Membrane</keyword>
<evidence type="ECO:0000256" key="1">
    <source>
        <dbReference type="SAM" id="Phobius"/>
    </source>
</evidence>
<gene>
    <name evidence="2" type="ORF">HD596_011299</name>
</gene>
<dbReference type="Proteomes" id="UP000579153">
    <property type="component" value="Unassembled WGS sequence"/>
</dbReference>
<protein>
    <submittedName>
        <fullName evidence="2">Uncharacterized protein</fullName>
    </submittedName>
</protein>
<feature type="transmembrane region" description="Helical" evidence="1">
    <location>
        <begin position="12"/>
        <end position="33"/>
    </location>
</feature>
<comment type="caution">
    <text evidence="2">The sequence shown here is derived from an EMBL/GenBank/DDBJ whole genome shotgun (WGS) entry which is preliminary data.</text>
</comment>
<keyword evidence="1" id="KW-1133">Transmembrane helix</keyword>
<organism evidence="2 3">
    <name type="scientific">Nonomuraea jabiensis</name>
    <dbReference type="NCBI Taxonomy" id="882448"/>
    <lineage>
        <taxon>Bacteria</taxon>
        <taxon>Bacillati</taxon>
        <taxon>Actinomycetota</taxon>
        <taxon>Actinomycetes</taxon>
        <taxon>Streptosporangiales</taxon>
        <taxon>Streptosporangiaceae</taxon>
        <taxon>Nonomuraea</taxon>
    </lineage>
</organism>
<keyword evidence="1" id="KW-0812">Transmembrane</keyword>
<name>A0A7W9LI39_9ACTN</name>
<sequence length="36" mass="4256">MAEQGPDAARYWRIRIVLEVLKTGFWLLFYAALWNG</sequence>
<proteinExistence type="predicted"/>
<dbReference type="EMBL" id="JACHMB010000001">
    <property type="protein sequence ID" value="MBB5784543.1"/>
    <property type="molecule type" value="Genomic_DNA"/>
</dbReference>
<accession>A0A7W9LI39</accession>
<dbReference type="AlphaFoldDB" id="A0A7W9LI39"/>
<keyword evidence="3" id="KW-1185">Reference proteome</keyword>